<keyword evidence="1" id="KW-0472">Membrane</keyword>
<comment type="caution">
    <text evidence="2">The sequence shown here is derived from an EMBL/GenBank/DDBJ whole genome shotgun (WGS) entry which is preliminary data.</text>
</comment>
<organism evidence="2 3">
    <name type="scientific">Streptomyces triculaminicus</name>
    <dbReference type="NCBI Taxonomy" id="2816232"/>
    <lineage>
        <taxon>Bacteria</taxon>
        <taxon>Bacillati</taxon>
        <taxon>Actinomycetota</taxon>
        <taxon>Actinomycetes</taxon>
        <taxon>Kitasatosporales</taxon>
        <taxon>Streptomycetaceae</taxon>
        <taxon>Streptomyces</taxon>
    </lineage>
</organism>
<sequence length="83" mass="9175">MSGLDRREARLRSLLDGPRAQVPPDLAARAAERGRLLLRRRRALRAAAWALLVAAAVAFGVWAATAEPWEARPAQQTPPLRNR</sequence>
<evidence type="ECO:0000313" key="3">
    <source>
        <dbReference type="Proteomes" id="UP000664781"/>
    </source>
</evidence>
<name>A0A939JSJ5_9ACTN</name>
<proteinExistence type="predicted"/>
<dbReference type="EMBL" id="JAFMOF010000003">
    <property type="protein sequence ID" value="MBO0654749.1"/>
    <property type="molecule type" value="Genomic_DNA"/>
</dbReference>
<keyword evidence="3" id="KW-1185">Reference proteome</keyword>
<keyword evidence="1" id="KW-1133">Transmembrane helix</keyword>
<dbReference type="AlphaFoldDB" id="A0A939JSJ5"/>
<feature type="transmembrane region" description="Helical" evidence="1">
    <location>
        <begin position="43"/>
        <end position="64"/>
    </location>
</feature>
<reference evidence="2" key="1">
    <citation type="submission" date="2021-03" db="EMBL/GenBank/DDBJ databases">
        <title>Streptomyces strains.</title>
        <authorList>
            <person name="Lund M.B."/>
            <person name="Toerring T."/>
        </authorList>
    </citation>
    <scope>NUCLEOTIDE SEQUENCE</scope>
    <source>
        <strain evidence="2">JCM 4242</strain>
    </source>
</reference>
<accession>A0A939JSJ5</accession>
<evidence type="ECO:0000256" key="1">
    <source>
        <dbReference type="SAM" id="Phobius"/>
    </source>
</evidence>
<protein>
    <submittedName>
        <fullName evidence="2">Uncharacterized protein</fullName>
    </submittedName>
</protein>
<keyword evidence="1" id="KW-0812">Transmembrane</keyword>
<dbReference type="RefSeq" id="WP_086574925.1">
    <property type="nucleotide sequence ID" value="NZ_JAFMOF010000003.1"/>
</dbReference>
<evidence type="ECO:0000313" key="2">
    <source>
        <dbReference type="EMBL" id="MBO0654749.1"/>
    </source>
</evidence>
<gene>
    <name evidence="2" type="ORF">J1792_18810</name>
</gene>
<dbReference type="Proteomes" id="UP000664781">
    <property type="component" value="Unassembled WGS sequence"/>
</dbReference>